<evidence type="ECO:0000256" key="1">
    <source>
        <dbReference type="ARBA" id="ARBA00008791"/>
    </source>
</evidence>
<dbReference type="SUPFAM" id="SSF52402">
    <property type="entry name" value="Adenine nucleotide alpha hydrolases-like"/>
    <property type="match status" value="1"/>
</dbReference>
<proteinExistence type="inferred from homology"/>
<evidence type="ECO:0000256" key="2">
    <source>
        <dbReference type="PIRNR" id="PIRNR006276"/>
    </source>
</evidence>
<name>A0ABT9IPX5_9MICC</name>
<dbReference type="CDD" id="cd00293">
    <property type="entry name" value="USP-like"/>
    <property type="match status" value="1"/>
</dbReference>
<dbReference type="RefSeq" id="WP_305996669.1">
    <property type="nucleotide sequence ID" value="NZ_JAVALS010000006.1"/>
</dbReference>
<keyword evidence="2" id="KW-0963">Cytoplasm</keyword>
<dbReference type="InterPro" id="IPR006016">
    <property type="entry name" value="UspA"/>
</dbReference>
<evidence type="ECO:0000313" key="5">
    <source>
        <dbReference type="Proteomes" id="UP001232725"/>
    </source>
</evidence>
<dbReference type="Pfam" id="PF00582">
    <property type="entry name" value="Usp"/>
    <property type="match status" value="1"/>
</dbReference>
<reference evidence="4 5" key="1">
    <citation type="submission" date="2023-08" db="EMBL/GenBank/DDBJ databases">
        <title>Arthrobacter horti sp. nov., isolated from forest soil.</title>
        <authorList>
            <person name="Park M."/>
        </authorList>
    </citation>
    <scope>NUCLEOTIDE SEQUENCE [LARGE SCALE GENOMIC DNA]</scope>
    <source>
        <strain evidence="4 5">YJM1</strain>
    </source>
</reference>
<sequence>MPDIIVVGVDGSKTAARAAEKAKSLAKAFGAQLHVVTAYDSPQVSLHGAGYERAVVLPDAQAKAEATVSAVAGNLAADGTDVQAFIVGGSPAEALIAHAEKHGADLIVVGNRRMKGLARVLGSVANSVAHEASCNVYIAETSE</sequence>
<dbReference type="InterPro" id="IPR006015">
    <property type="entry name" value="Universal_stress_UspA"/>
</dbReference>
<dbReference type="Proteomes" id="UP001232725">
    <property type="component" value="Unassembled WGS sequence"/>
</dbReference>
<gene>
    <name evidence="4" type="ORF">Q9R02_10685</name>
</gene>
<organism evidence="4 5">
    <name type="scientific">Arthrobacter horti</name>
    <dbReference type="NCBI Taxonomy" id="3068273"/>
    <lineage>
        <taxon>Bacteria</taxon>
        <taxon>Bacillati</taxon>
        <taxon>Actinomycetota</taxon>
        <taxon>Actinomycetes</taxon>
        <taxon>Micrococcales</taxon>
        <taxon>Micrococcaceae</taxon>
        <taxon>Arthrobacter</taxon>
    </lineage>
</organism>
<dbReference type="Gene3D" id="3.40.50.620">
    <property type="entry name" value="HUPs"/>
    <property type="match status" value="1"/>
</dbReference>
<dbReference type="InterPro" id="IPR014729">
    <property type="entry name" value="Rossmann-like_a/b/a_fold"/>
</dbReference>
<feature type="domain" description="UspA" evidence="3">
    <location>
        <begin position="3"/>
        <end position="138"/>
    </location>
</feature>
<protein>
    <recommendedName>
        <fullName evidence="2">Universal stress protein</fullName>
    </recommendedName>
</protein>
<dbReference type="PIRSF" id="PIRSF006276">
    <property type="entry name" value="UspA"/>
    <property type="match status" value="1"/>
</dbReference>
<accession>A0ABT9IPX5</accession>
<evidence type="ECO:0000259" key="3">
    <source>
        <dbReference type="Pfam" id="PF00582"/>
    </source>
</evidence>
<keyword evidence="5" id="KW-1185">Reference proteome</keyword>
<comment type="similarity">
    <text evidence="1 2">Belongs to the universal stress protein A family.</text>
</comment>
<dbReference type="EMBL" id="JAVALS010000006">
    <property type="protein sequence ID" value="MDP5227620.1"/>
    <property type="molecule type" value="Genomic_DNA"/>
</dbReference>
<evidence type="ECO:0000313" key="4">
    <source>
        <dbReference type="EMBL" id="MDP5227620.1"/>
    </source>
</evidence>
<dbReference type="PANTHER" id="PTHR46268:SF6">
    <property type="entry name" value="UNIVERSAL STRESS PROTEIN UP12"/>
    <property type="match status" value="1"/>
</dbReference>
<dbReference type="PRINTS" id="PR01438">
    <property type="entry name" value="UNVRSLSTRESS"/>
</dbReference>
<comment type="subcellular location">
    <subcellularLocation>
        <location evidence="2">Cytoplasm</location>
    </subcellularLocation>
</comment>
<comment type="caution">
    <text evidence="4">The sequence shown here is derived from an EMBL/GenBank/DDBJ whole genome shotgun (WGS) entry which is preliminary data.</text>
</comment>
<dbReference type="PANTHER" id="PTHR46268">
    <property type="entry name" value="STRESS RESPONSE PROTEIN NHAX"/>
    <property type="match status" value="1"/>
</dbReference>